<dbReference type="EMBL" id="CM055753">
    <property type="protein sequence ID" value="KAJ7991944.1"/>
    <property type="molecule type" value="Genomic_DNA"/>
</dbReference>
<evidence type="ECO:0000313" key="1">
    <source>
        <dbReference type="EMBL" id="KAJ7991944.1"/>
    </source>
</evidence>
<reference evidence="1" key="1">
    <citation type="submission" date="2021-05" db="EMBL/GenBank/DDBJ databases">
        <authorList>
            <person name="Pan Q."/>
            <person name="Jouanno E."/>
            <person name="Zahm M."/>
            <person name="Klopp C."/>
            <person name="Cabau C."/>
            <person name="Louis A."/>
            <person name="Berthelot C."/>
            <person name="Parey E."/>
            <person name="Roest Crollius H."/>
            <person name="Montfort J."/>
            <person name="Robinson-Rechavi M."/>
            <person name="Bouchez O."/>
            <person name="Lampietro C."/>
            <person name="Lopez Roques C."/>
            <person name="Donnadieu C."/>
            <person name="Postlethwait J."/>
            <person name="Bobe J."/>
            <person name="Dillon D."/>
            <person name="Chandos A."/>
            <person name="von Hippel F."/>
            <person name="Guiguen Y."/>
        </authorList>
    </citation>
    <scope>NUCLEOTIDE SEQUENCE</scope>
    <source>
        <strain evidence="1">YG-Jan2019</strain>
    </source>
</reference>
<accession>A0ACC2FKP2</accession>
<name>A0ACC2FKP2_DALPE</name>
<dbReference type="Proteomes" id="UP001157502">
    <property type="component" value="Chromosome 26"/>
</dbReference>
<comment type="caution">
    <text evidence="1">The sequence shown here is derived from an EMBL/GenBank/DDBJ whole genome shotgun (WGS) entry which is preliminary data.</text>
</comment>
<evidence type="ECO:0000313" key="2">
    <source>
        <dbReference type="Proteomes" id="UP001157502"/>
    </source>
</evidence>
<sequence length="339" mass="38514">MSAVCCAVGCKTRVGTEGLRFYRIPLDLDRRRRWLVALRRGDSWSPTKDSRVCSAHFLSGKSDNPLSPDYVPSLFAHLTPSQKNKCLYNFKKFDIRQLMKRKMTEAQDLAEVNAVVKEMPTSKAPGTRPQQVEEEPQEESKLESFNAYLTERLAAAAVEITSAVEITITGYQEQMSCMKEENERLRRLLEIKPYEQLHEPDSQQLPLLDKQGVPSRPRHCQQEWNLSLEQGDPEPKQVKEEPEEMCGTSLEDGLLSDNKDILTVCVLSDWEGVEPALFSQHQTVERRDEGLLFSNIPGEFPPGPEEGENYIDYIVSEPSSPAAQRERSDKCSVTGHLWT</sequence>
<keyword evidence="2" id="KW-1185">Reference proteome</keyword>
<gene>
    <name evidence="1" type="ORF">DPEC_G00289110</name>
</gene>
<organism evidence="1 2">
    <name type="scientific">Dallia pectoralis</name>
    <name type="common">Alaska blackfish</name>
    <dbReference type="NCBI Taxonomy" id="75939"/>
    <lineage>
        <taxon>Eukaryota</taxon>
        <taxon>Metazoa</taxon>
        <taxon>Chordata</taxon>
        <taxon>Craniata</taxon>
        <taxon>Vertebrata</taxon>
        <taxon>Euteleostomi</taxon>
        <taxon>Actinopterygii</taxon>
        <taxon>Neopterygii</taxon>
        <taxon>Teleostei</taxon>
        <taxon>Protacanthopterygii</taxon>
        <taxon>Esociformes</taxon>
        <taxon>Umbridae</taxon>
        <taxon>Dallia</taxon>
    </lineage>
</organism>
<proteinExistence type="predicted"/>
<protein>
    <submittedName>
        <fullName evidence="1">Uncharacterized protein</fullName>
    </submittedName>
</protein>